<keyword evidence="7" id="KW-0378">Hydrolase</keyword>
<proteinExistence type="predicted"/>
<dbReference type="EMBL" id="CAJNOM010000454">
    <property type="protein sequence ID" value="CAF1447397.1"/>
    <property type="molecule type" value="Genomic_DNA"/>
</dbReference>
<protein>
    <recommendedName>
        <fullName evidence="11">Endonuclease/exonuclease/phosphatase domain-containing protein</fullName>
    </recommendedName>
</protein>
<dbReference type="AlphaFoldDB" id="A0A815PCK9"/>
<dbReference type="InterPro" id="IPR005135">
    <property type="entry name" value="Endo/exonuclease/phosphatase"/>
</dbReference>
<gene>
    <name evidence="12" type="ORF">QVE165_LOCUS40055</name>
</gene>
<comment type="cofactor">
    <cofactor evidence="2">
        <name>Mg(2+)</name>
        <dbReference type="ChEBI" id="CHEBI:18420"/>
    </cofactor>
</comment>
<keyword evidence="5" id="KW-0479">Metal-binding</keyword>
<evidence type="ECO:0000256" key="2">
    <source>
        <dbReference type="ARBA" id="ARBA00001946"/>
    </source>
</evidence>
<keyword evidence="8" id="KW-0460">Magnesium</keyword>
<evidence type="ECO:0000256" key="6">
    <source>
        <dbReference type="ARBA" id="ARBA00022763"/>
    </source>
</evidence>
<dbReference type="InterPro" id="IPR036691">
    <property type="entry name" value="Endo/exonu/phosph_ase_sf"/>
</dbReference>
<feature type="domain" description="Endonuclease/exonuclease/phosphatase" evidence="11">
    <location>
        <begin position="52"/>
        <end position="294"/>
    </location>
</feature>
<keyword evidence="13" id="KW-1185">Reference proteome</keyword>
<dbReference type="GO" id="GO:0070260">
    <property type="term" value="F:5'-tyrosyl-DNA phosphodiesterase activity"/>
    <property type="evidence" value="ECO:0007669"/>
    <property type="project" value="TreeGrafter"/>
</dbReference>
<dbReference type="Proteomes" id="UP000663832">
    <property type="component" value="Unassembled WGS sequence"/>
</dbReference>
<dbReference type="PANTHER" id="PTHR15822:SF4">
    <property type="entry name" value="TYROSYL-DNA PHOSPHODIESTERASE 2"/>
    <property type="match status" value="1"/>
</dbReference>
<evidence type="ECO:0000259" key="11">
    <source>
        <dbReference type="Pfam" id="PF03372"/>
    </source>
</evidence>
<evidence type="ECO:0000256" key="4">
    <source>
        <dbReference type="ARBA" id="ARBA00022722"/>
    </source>
</evidence>
<keyword evidence="9" id="KW-0234">DNA repair</keyword>
<dbReference type="OrthoDB" id="9975959at2759"/>
<dbReference type="Pfam" id="PF03372">
    <property type="entry name" value="Exo_endo_phos"/>
    <property type="match status" value="1"/>
</dbReference>
<comment type="subcellular location">
    <subcellularLocation>
        <location evidence="3">Nucleus</location>
        <location evidence="3">PML body</location>
    </subcellularLocation>
</comment>
<organism evidence="12 13">
    <name type="scientific">Adineta steineri</name>
    <dbReference type="NCBI Taxonomy" id="433720"/>
    <lineage>
        <taxon>Eukaryota</taxon>
        <taxon>Metazoa</taxon>
        <taxon>Spiralia</taxon>
        <taxon>Gnathifera</taxon>
        <taxon>Rotifera</taxon>
        <taxon>Eurotatoria</taxon>
        <taxon>Bdelloidea</taxon>
        <taxon>Adinetida</taxon>
        <taxon>Adinetidae</taxon>
        <taxon>Adineta</taxon>
    </lineage>
</organism>
<dbReference type="GO" id="GO:0003697">
    <property type="term" value="F:single-stranded DNA binding"/>
    <property type="evidence" value="ECO:0007669"/>
    <property type="project" value="TreeGrafter"/>
</dbReference>
<evidence type="ECO:0000256" key="5">
    <source>
        <dbReference type="ARBA" id="ARBA00022723"/>
    </source>
</evidence>
<dbReference type="Gene3D" id="3.60.10.10">
    <property type="entry name" value="Endonuclease/exonuclease/phosphatase"/>
    <property type="match status" value="1"/>
</dbReference>
<dbReference type="GO" id="GO:0046872">
    <property type="term" value="F:metal ion binding"/>
    <property type="evidence" value="ECO:0007669"/>
    <property type="project" value="UniProtKB-KW"/>
</dbReference>
<keyword evidence="4" id="KW-0540">Nuclease</keyword>
<keyword evidence="10" id="KW-0539">Nucleus</keyword>
<keyword evidence="6" id="KW-0227">DNA damage</keyword>
<sequence length="305" mass="35103">MGQGSTHLNSQMQQQETSIPLWKYDKERHGWSQKQCNTTDSSNKEWSQFRVVTYNVWFSDKYQPMRVQNLCDILNKSNAQVIALQEMTKNILQSLLAQPFVQEKYYISDGDGRTFNGWYGVVLLIDIHLHISRLNLINFPQSNMGRRLVFAEIKLDNNEILRIGTVHLESLNNAPQRLCQLNICQNAFNRSPAGTCILMGDFNFHAQGQENIDQFKALPGWIDVWTNIMGIDNRGYTFDTETNSMTKLHNGGADQSRYDRIILRSNTLIPTEIEILGNKSIGIEEDLHIFPSDHFGLTAVFEQRK</sequence>
<dbReference type="CDD" id="cd09080">
    <property type="entry name" value="TDP2"/>
    <property type="match status" value="1"/>
</dbReference>
<reference evidence="12" key="1">
    <citation type="submission" date="2021-02" db="EMBL/GenBank/DDBJ databases">
        <authorList>
            <person name="Nowell W R."/>
        </authorList>
    </citation>
    <scope>NUCLEOTIDE SEQUENCE</scope>
</reference>
<dbReference type="GO" id="GO:0006302">
    <property type="term" value="P:double-strand break repair"/>
    <property type="evidence" value="ECO:0007669"/>
    <property type="project" value="TreeGrafter"/>
</dbReference>
<evidence type="ECO:0000256" key="8">
    <source>
        <dbReference type="ARBA" id="ARBA00022842"/>
    </source>
</evidence>
<dbReference type="InterPro" id="IPR051547">
    <property type="entry name" value="TDP2-like"/>
</dbReference>
<evidence type="ECO:0000256" key="9">
    <source>
        <dbReference type="ARBA" id="ARBA00023204"/>
    </source>
</evidence>
<name>A0A815PCK9_9BILA</name>
<dbReference type="GO" id="GO:0005737">
    <property type="term" value="C:cytoplasm"/>
    <property type="evidence" value="ECO:0007669"/>
    <property type="project" value="TreeGrafter"/>
</dbReference>
<dbReference type="GO" id="GO:0016605">
    <property type="term" value="C:PML body"/>
    <property type="evidence" value="ECO:0007669"/>
    <property type="project" value="UniProtKB-SubCell"/>
</dbReference>
<accession>A0A815PCK9</accession>
<dbReference type="SUPFAM" id="SSF56219">
    <property type="entry name" value="DNase I-like"/>
    <property type="match status" value="1"/>
</dbReference>
<evidence type="ECO:0000256" key="7">
    <source>
        <dbReference type="ARBA" id="ARBA00022801"/>
    </source>
</evidence>
<dbReference type="PANTHER" id="PTHR15822">
    <property type="entry name" value="TRAF AND TNF RECEPTOR-ASSOCIATED PROTEIN"/>
    <property type="match status" value="1"/>
</dbReference>
<evidence type="ECO:0000256" key="10">
    <source>
        <dbReference type="ARBA" id="ARBA00023242"/>
    </source>
</evidence>
<dbReference type="GO" id="GO:0004518">
    <property type="term" value="F:nuclease activity"/>
    <property type="evidence" value="ECO:0007669"/>
    <property type="project" value="UniProtKB-KW"/>
</dbReference>
<evidence type="ECO:0000313" key="13">
    <source>
        <dbReference type="Proteomes" id="UP000663832"/>
    </source>
</evidence>
<evidence type="ECO:0000256" key="3">
    <source>
        <dbReference type="ARBA" id="ARBA00004322"/>
    </source>
</evidence>
<comment type="caution">
    <text evidence="12">The sequence shown here is derived from an EMBL/GenBank/DDBJ whole genome shotgun (WGS) entry which is preliminary data.</text>
</comment>
<comment type="cofactor">
    <cofactor evidence="1">
        <name>Mn(2+)</name>
        <dbReference type="ChEBI" id="CHEBI:29035"/>
    </cofactor>
</comment>
<evidence type="ECO:0000313" key="12">
    <source>
        <dbReference type="EMBL" id="CAF1447397.1"/>
    </source>
</evidence>
<evidence type="ECO:0000256" key="1">
    <source>
        <dbReference type="ARBA" id="ARBA00001936"/>
    </source>
</evidence>